<reference evidence="3" key="2">
    <citation type="submission" date="2020-09" db="EMBL/GenBank/DDBJ databases">
        <authorList>
            <person name="Sun Q."/>
            <person name="Kim S."/>
        </authorList>
    </citation>
    <scope>NUCLEOTIDE SEQUENCE</scope>
    <source>
        <strain evidence="3">KCTC 42731</strain>
    </source>
</reference>
<organism evidence="3 4">
    <name type="scientific">Thalassotalea marina</name>
    <dbReference type="NCBI Taxonomy" id="1673741"/>
    <lineage>
        <taxon>Bacteria</taxon>
        <taxon>Pseudomonadati</taxon>
        <taxon>Pseudomonadota</taxon>
        <taxon>Gammaproteobacteria</taxon>
        <taxon>Alteromonadales</taxon>
        <taxon>Colwelliaceae</taxon>
        <taxon>Thalassotalea</taxon>
    </lineage>
</organism>
<accession>A0A919EJX5</accession>
<feature type="transmembrane region" description="Helical" evidence="1">
    <location>
        <begin position="239"/>
        <end position="258"/>
    </location>
</feature>
<feature type="transmembrane region" description="Helical" evidence="1">
    <location>
        <begin position="182"/>
        <end position="201"/>
    </location>
</feature>
<feature type="transmembrane region" description="Helical" evidence="1">
    <location>
        <begin position="45"/>
        <end position="66"/>
    </location>
</feature>
<keyword evidence="1" id="KW-0472">Membrane</keyword>
<feature type="transmembrane region" description="Helical" evidence="1">
    <location>
        <begin position="97"/>
        <end position="121"/>
    </location>
</feature>
<proteinExistence type="predicted"/>
<comment type="caution">
    <text evidence="3">The sequence shown here is derived from an EMBL/GenBank/DDBJ whole genome shotgun (WGS) entry which is preliminary data.</text>
</comment>
<sequence>MASSRQQLVELLQQGVISPEHVADAEQLANVAPNKEQWQQFVNTVLLWIACISLSCAIVFFFAYNWSQMGRFLKFALVEFSLISTTLIYLKTPANNLVRVATLTLSCLLVGALMALFGQTYQTGADPWQLFFNWALIITPWALVARNSIIWLLWFVLLNITLVLYCDVHRNPFFIMFNTKVNTLWLTFAFNLASFSVWQFFSASQSWMQKSWLMRMLATLAGVSITGLAIEAVYKLDVINLLALVLWLISLVSMYYCYRIKKVDLFMLAGGCLSIIAVFIVWMEKQLGSFDNILNYIILAFFVLGLGIASAVWLKKVQREIKHEC</sequence>
<feature type="transmembrane region" description="Helical" evidence="1">
    <location>
        <begin position="265"/>
        <end position="282"/>
    </location>
</feature>
<feature type="transmembrane region" description="Helical" evidence="1">
    <location>
        <begin position="151"/>
        <end position="170"/>
    </location>
</feature>
<dbReference type="RefSeq" id="WP_189769188.1">
    <property type="nucleotide sequence ID" value="NZ_BNCK01000003.1"/>
</dbReference>
<dbReference type="InterPro" id="IPR018677">
    <property type="entry name" value="DUF2157"/>
</dbReference>
<keyword evidence="4" id="KW-1185">Reference proteome</keyword>
<evidence type="ECO:0000256" key="1">
    <source>
        <dbReference type="SAM" id="Phobius"/>
    </source>
</evidence>
<dbReference type="AlphaFoldDB" id="A0A919EJX5"/>
<reference evidence="3" key="1">
    <citation type="journal article" date="2014" name="Int. J. Syst. Evol. Microbiol.">
        <title>Complete genome sequence of Corynebacterium casei LMG S-19264T (=DSM 44701T), isolated from a smear-ripened cheese.</title>
        <authorList>
            <consortium name="US DOE Joint Genome Institute (JGI-PGF)"/>
            <person name="Walter F."/>
            <person name="Albersmeier A."/>
            <person name="Kalinowski J."/>
            <person name="Ruckert C."/>
        </authorList>
    </citation>
    <scope>NUCLEOTIDE SEQUENCE</scope>
    <source>
        <strain evidence="3">KCTC 42731</strain>
    </source>
</reference>
<name>A0A919EJX5_9GAMM</name>
<feature type="transmembrane region" description="Helical" evidence="1">
    <location>
        <begin position="294"/>
        <end position="314"/>
    </location>
</feature>
<dbReference type="EMBL" id="BNCK01000003">
    <property type="protein sequence ID" value="GHF89640.1"/>
    <property type="molecule type" value="Genomic_DNA"/>
</dbReference>
<evidence type="ECO:0000313" key="3">
    <source>
        <dbReference type="EMBL" id="GHF89640.1"/>
    </source>
</evidence>
<dbReference type="Pfam" id="PF09925">
    <property type="entry name" value="DUF2157"/>
    <property type="match status" value="1"/>
</dbReference>
<dbReference type="Proteomes" id="UP000623842">
    <property type="component" value="Unassembled WGS sequence"/>
</dbReference>
<feature type="domain" description="DUF2157" evidence="2">
    <location>
        <begin position="11"/>
        <end position="151"/>
    </location>
</feature>
<evidence type="ECO:0000259" key="2">
    <source>
        <dbReference type="Pfam" id="PF09925"/>
    </source>
</evidence>
<evidence type="ECO:0000313" key="4">
    <source>
        <dbReference type="Proteomes" id="UP000623842"/>
    </source>
</evidence>
<keyword evidence="1" id="KW-0812">Transmembrane</keyword>
<feature type="transmembrane region" description="Helical" evidence="1">
    <location>
        <begin position="213"/>
        <end position="233"/>
    </location>
</feature>
<gene>
    <name evidence="3" type="ORF">GCM10017161_16880</name>
</gene>
<keyword evidence="1" id="KW-1133">Transmembrane helix</keyword>
<protein>
    <recommendedName>
        <fullName evidence="2">DUF2157 domain-containing protein</fullName>
    </recommendedName>
</protein>
<feature type="transmembrane region" description="Helical" evidence="1">
    <location>
        <begin position="127"/>
        <end position="144"/>
    </location>
</feature>